<gene>
    <name evidence="1" type="ORF">XBKB1_40001</name>
</gene>
<dbReference type="EMBL" id="CBSZ010000334">
    <property type="protein sequence ID" value="CDH25359.1"/>
    <property type="molecule type" value="Genomic_DNA"/>
</dbReference>
<organism evidence="1 2">
    <name type="scientific">Xenorhabdus bovienii str. kraussei Becker Underwood</name>
    <dbReference type="NCBI Taxonomy" id="1398204"/>
    <lineage>
        <taxon>Bacteria</taxon>
        <taxon>Pseudomonadati</taxon>
        <taxon>Pseudomonadota</taxon>
        <taxon>Gammaproteobacteria</taxon>
        <taxon>Enterobacterales</taxon>
        <taxon>Morganellaceae</taxon>
        <taxon>Xenorhabdus</taxon>
    </lineage>
</organism>
<dbReference type="AlphaFoldDB" id="A0A077PZY1"/>
<evidence type="ECO:0000313" key="1">
    <source>
        <dbReference type="EMBL" id="CDH25359.1"/>
    </source>
</evidence>
<dbReference type="Proteomes" id="UP000028493">
    <property type="component" value="Unassembled WGS sequence"/>
</dbReference>
<evidence type="ECO:0000313" key="2">
    <source>
        <dbReference type="Proteomes" id="UP000028493"/>
    </source>
</evidence>
<dbReference type="HOGENOM" id="CLU_2884919_0_0_6"/>
<protein>
    <submittedName>
        <fullName evidence="1">Uncharacterized protein</fullName>
    </submittedName>
</protein>
<reference evidence="1" key="1">
    <citation type="submission" date="2013-07" db="EMBL/GenBank/DDBJ databases">
        <title>Sub-species coevolution in mutualistic symbiosis.</title>
        <authorList>
            <person name="Murfin K."/>
            <person name="Klassen J."/>
            <person name="Lee M."/>
            <person name="Forst S."/>
            <person name="Stock P."/>
            <person name="Goodrich-Blair H."/>
        </authorList>
    </citation>
    <scope>NUCLEOTIDE SEQUENCE [LARGE SCALE GENOMIC DNA]</scope>
    <source>
        <strain evidence="1">Kraussei Becker Underwood</strain>
    </source>
</reference>
<comment type="caution">
    <text evidence="1">The sequence shown here is derived from an EMBL/GenBank/DDBJ whole genome shotgun (WGS) entry which is preliminary data.</text>
</comment>
<accession>A0A077PZY1</accession>
<sequence length="63" mass="7451">MFSVHTEITHNKFYDYLLILIPYSLDNHSPKILSPFFYLKSQTIAYKSGCTNEYSTDFKYLTT</sequence>
<name>A0A077PZY1_XENBV</name>
<proteinExistence type="predicted"/>